<dbReference type="Gene3D" id="3.40.50.300">
    <property type="entry name" value="P-loop containing nucleotide triphosphate hydrolases"/>
    <property type="match status" value="3"/>
</dbReference>
<dbReference type="eggNOG" id="COG2887">
    <property type="taxonomic scope" value="Bacteria"/>
</dbReference>
<dbReference type="InterPro" id="IPR014017">
    <property type="entry name" value="DNA_helicase_UvrD-like_C"/>
</dbReference>
<feature type="region of interest" description="Disordered" evidence="9">
    <location>
        <begin position="569"/>
        <end position="614"/>
    </location>
</feature>
<feature type="compositionally biased region" description="Polar residues" evidence="9">
    <location>
        <begin position="580"/>
        <end position="598"/>
    </location>
</feature>
<evidence type="ECO:0000256" key="5">
    <source>
        <dbReference type="ARBA" id="ARBA00022806"/>
    </source>
</evidence>
<dbReference type="RefSeq" id="WP_044090109.1">
    <property type="nucleotide sequence ID" value="NZ_JDUW01000019.1"/>
</dbReference>
<evidence type="ECO:0000313" key="12">
    <source>
        <dbReference type="Proteomes" id="UP000028984"/>
    </source>
</evidence>
<dbReference type="InterPro" id="IPR027417">
    <property type="entry name" value="P-loop_NTPase"/>
</dbReference>
<dbReference type="Proteomes" id="UP000028984">
    <property type="component" value="Unassembled WGS sequence"/>
</dbReference>
<dbReference type="SUPFAM" id="SSF52540">
    <property type="entry name" value="P-loop containing nucleoside triphosphate hydrolases"/>
    <property type="match status" value="1"/>
</dbReference>
<dbReference type="GO" id="GO:0000725">
    <property type="term" value="P:recombinational repair"/>
    <property type="evidence" value="ECO:0007669"/>
    <property type="project" value="TreeGrafter"/>
</dbReference>
<dbReference type="Pfam" id="PF12705">
    <property type="entry name" value="PDDEXK_1"/>
    <property type="match status" value="1"/>
</dbReference>
<keyword evidence="4" id="KW-0378">Hydrolase</keyword>
<feature type="compositionally biased region" description="Basic and acidic residues" evidence="9">
    <location>
        <begin position="989"/>
        <end position="1009"/>
    </location>
</feature>
<accession>A0A087CXI4</accession>
<comment type="caution">
    <text evidence="11">The sequence shown here is derived from an EMBL/GenBank/DDBJ whole genome shotgun (WGS) entry which is preliminary data.</text>
</comment>
<dbReference type="PROSITE" id="PS51217">
    <property type="entry name" value="UVRD_HELICASE_CTER"/>
    <property type="match status" value="1"/>
</dbReference>
<evidence type="ECO:0000256" key="8">
    <source>
        <dbReference type="ARBA" id="ARBA00023204"/>
    </source>
</evidence>
<keyword evidence="3" id="KW-0227">DNA damage</keyword>
<dbReference type="eggNOG" id="COG0210">
    <property type="taxonomic scope" value="Bacteria"/>
</dbReference>
<evidence type="ECO:0000256" key="6">
    <source>
        <dbReference type="ARBA" id="ARBA00022839"/>
    </source>
</evidence>
<evidence type="ECO:0000256" key="4">
    <source>
        <dbReference type="ARBA" id="ARBA00022801"/>
    </source>
</evidence>
<dbReference type="EMBL" id="JGZK01000002">
    <property type="protein sequence ID" value="KFI87984.1"/>
    <property type="molecule type" value="Genomic_DNA"/>
</dbReference>
<evidence type="ECO:0000313" key="11">
    <source>
        <dbReference type="EMBL" id="KFI87984.1"/>
    </source>
</evidence>
<keyword evidence="12" id="KW-1185">Reference proteome</keyword>
<dbReference type="GO" id="GO:0005524">
    <property type="term" value="F:ATP binding"/>
    <property type="evidence" value="ECO:0007669"/>
    <property type="project" value="UniProtKB-KW"/>
</dbReference>
<evidence type="ECO:0000256" key="1">
    <source>
        <dbReference type="ARBA" id="ARBA00022722"/>
    </source>
</evidence>
<organism evidence="11 12">
    <name type="scientific">Bifidobacterium reuteri DSM 23975</name>
    <dbReference type="NCBI Taxonomy" id="1437610"/>
    <lineage>
        <taxon>Bacteria</taxon>
        <taxon>Bacillati</taxon>
        <taxon>Actinomycetota</taxon>
        <taxon>Actinomycetes</taxon>
        <taxon>Bifidobacteriales</taxon>
        <taxon>Bifidobacteriaceae</taxon>
        <taxon>Bifidobacterium</taxon>
    </lineage>
</organism>
<feature type="domain" description="UvrD-like helicase C-terminal" evidence="10">
    <location>
        <begin position="345"/>
        <end position="651"/>
    </location>
</feature>
<evidence type="ECO:0000256" key="2">
    <source>
        <dbReference type="ARBA" id="ARBA00022741"/>
    </source>
</evidence>
<dbReference type="GO" id="GO:0003677">
    <property type="term" value="F:DNA binding"/>
    <property type="evidence" value="ECO:0007669"/>
    <property type="project" value="InterPro"/>
</dbReference>
<dbReference type="STRING" id="1437610.BREU_0764"/>
<sequence length="1424" mass="154631">MNENLNPARLIDELERDGASRLVIGVPDAGKTEYALQVMLEGLRRYGASRVVMTVSSRVVADSLGNRVIRELGASDQVRPVTTIGAVAFRVIASSRAAQGLPAPRLLNGAEQDALLRRVLAVHVGHAVAGDDCGTCALLRDYFAQAQWASLVVDDHGAVSGGSTSADVFTQGISDTFVSQLRDMLARLDELGVGPHEEPALVDAVAADGRLTVQWRLAFALRREYIEAQRQAYPGQYRVDASYLLVDGAREIRGIRASHVRQDAMDIPRLVVVDDVQDITLAGLRFLEELHQSGVSIVLIGNPDEAVQTFRGSYPEYVIRRAVTGPLQAVVLPLQRDVAPDRHEGYADVVASRVSLSIPSEEEEELPLSRRPGKLLAALRVASQTGLEHDGTVQTGLYRSAREELDDVVWRIKRAHLDRRVRWNDMAVIAHDNATVRSFGERLRRDGVPVRYSSVTRPLKDESFIQGLFAFIELAYLRMEGMSGRDGRNGWRGMALTRMAAYVRARVNTIMNSPLVTTGTRPGQGGPARLAPVESAMDALESLAPVADQDAMLSELVHGWESLMSMMPEASRKGQDESKTLSAGISDSTAGRSDSMTAESDAVEDAGQTAESGQPLIQVDDALVEDGAVSQDELGFGSDALFVMLALDDESAPVASVLAAIDAVLGGNPQSRAFSRVWRMVATICAQLRALPYDQRENPGNVLSIAWNAVEVASAWQSTALLNTADGRVANDRLDAAMRLFQFATDSSASATIRGFMTQVRTMQVQADSLAHVGPVEDAVTLATPAGASGRHWPYVWIPALQEGVWPNLAGRNTMFGGEELVELVLRGALAAADGTGHDPRFVTVLSGEKKSFLVALTRASRQVTVSAVWNDKSSPSDFLFGYLPEMYSRDKEQSRFTEVGNRQDGVESDAWFGLDGDPRGLVAIARVTLSSAAEDSDELNDAAAALGILAAHGIAAAHPDDWPFVLQCSTPDAAPSIYGNTDDPTSASDHDQDDHANQHADGRLRSPDDGAPVVTLSPSAVDGLWACPVCWMLEHQFAGPQPGSVNAGFGTLIHAVAQQGSEERLDHLHDDDEVLRGLGLNASSTSEQRVQAVAERLVEIYRGKRPDPDAIADVQERYRAIRKDDSASDMLKHIASYFVQGAEDAYLEKNSSKFSIGTLVQADCELPFSARFGFDDILAAYNAVPGVHAVDRDTLIAMMGELVGGWPEGVDENMTVRLSGRIDRMETRRLADGREIKRLIDYKTGAVPVGRQIFNDLQLVCYQLGLVFPEGGPRGAAALRKAPRIEQSELFHVAKNMAPAQSFAPEGMFQPPLFTEGSLNAEPFTVRYHYASPSAWYDMPVLCAEQRPEHVGEAAWEQCMSLNGTQVIWSLTMIARVFYAAAASRSIRLDAHPQSEHVRFCRMGNVCPACARQVDTVFETRQA</sequence>
<evidence type="ECO:0000259" key="10">
    <source>
        <dbReference type="PROSITE" id="PS51217"/>
    </source>
</evidence>
<dbReference type="PANTHER" id="PTHR11070">
    <property type="entry name" value="UVRD / RECB / PCRA DNA HELICASE FAMILY MEMBER"/>
    <property type="match status" value="1"/>
</dbReference>
<dbReference type="GO" id="GO:0004527">
    <property type="term" value="F:exonuclease activity"/>
    <property type="evidence" value="ECO:0007669"/>
    <property type="project" value="UniProtKB-KW"/>
</dbReference>
<evidence type="ECO:0000256" key="3">
    <source>
        <dbReference type="ARBA" id="ARBA00022763"/>
    </source>
</evidence>
<keyword evidence="6" id="KW-0269">Exonuclease</keyword>
<dbReference type="GO" id="GO:0043138">
    <property type="term" value="F:3'-5' DNA helicase activity"/>
    <property type="evidence" value="ECO:0007669"/>
    <property type="project" value="TreeGrafter"/>
</dbReference>
<dbReference type="InterPro" id="IPR038726">
    <property type="entry name" value="PDDEXK_AddAB-type"/>
</dbReference>
<reference evidence="11 12" key="1">
    <citation type="submission" date="2014-03" db="EMBL/GenBank/DDBJ databases">
        <title>Genomics of Bifidobacteria.</title>
        <authorList>
            <person name="Ventura M."/>
            <person name="Milani C."/>
            <person name="Lugli G.A."/>
        </authorList>
    </citation>
    <scope>NUCLEOTIDE SEQUENCE [LARGE SCALE GENOMIC DNA]</scope>
    <source>
        <strain evidence="11 12">DSM 23975</strain>
    </source>
</reference>
<keyword evidence="1" id="KW-0540">Nuclease</keyword>
<keyword evidence="5 11" id="KW-0347">Helicase</keyword>
<protein>
    <submittedName>
        <fullName evidence="11">ATP-dependent DNA helicase, UvrD/REP family</fullName>
    </submittedName>
</protein>
<name>A0A087CXI4_9BIFI</name>
<evidence type="ECO:0000256" key="7">
    <source>
        <dbReference type="ARBA" id="ARBA00022840"/>
    </source>
</evidence>
<dbReference type="InterPro" id="IPR000212">
    <property type="entry name" value="DNA_helicase_UvrD/REP"/>
</dbReference>
<keyword evidence="2" id="KW-0547">Nucleotide-binding</keyword>
<dbReference type="OrthoDB" id="5240387at2"/>
<dbReference type="PANTHER" id="PTHR11070:SF2">
    <property type="entry name" value="ATP-DEPENDENT DNA HELICASE SRS2"/>
    <property type="match status" value="1"/>
</dbReference>
<proteinExistence type="predicted"/>
<gene>
    <name evidence="11" type="ORF">BREU_0764</name>
</gene>
<evidence type="ECO:0000256" key="9">
    <source>
        <dbReference type="SAM" id="MobiDB-lite"/>
    </source>
</evidence>
<keyword evidence="8" id="KW-0234">DNA repair</keyword>
<keyword evidence="7" id="KW-0067">ATP-binding</keyword>
<feature type="compositionally biased region" description="Basic and acidic residues" evidence="9">
    <location>
        <begin position="570"/>
        <end position="579"/>
    </location>
</feature>
<feature type="region of interest" description="Disordered" evidence="9">
    <location>
        <begin position="976"/>
        <end position="1013"/>
    </location>
</feature>